<dbReference type="Pfam" id="PF13354">
    <property type="entry name" value="Beta-lactamase2"/>
    <property type="match status" value="1"/>
</dbReference>
<organism evidence="2 3">
    <name type="scientific">Saccharopolyspora mangrovi</name>
    <dbReference type="NCBI Taxonomy" id="3082379"/>
    <lineage>
        <taxon>Bacteria</taxon>
        <taxon>Bacillati</taxon>
        <taxon>Actinomycetota</taxon>
        <taxon>Actinomycetes</taxon>
        <taxon>Pseudonocardiales</taxon>
        <taxon>Pseudonocardiaceae</taxon>
        <taxon>Saccharopolyspora</taxon>
    </lineage>
</organism>
<dbReference type="PANTHER" id="PTHR35333:SF3">
    <property type="entry name" value="BETA-LACTAMASE-TYPE TRANSPEPTIDASE FOLD CONTAINING PROTEIN"/>
    <property type="match status" value="1"/>
</dbReference>
<keyword evidence="3" id="KW-1185">Reference proteome</keyword>
<keyword evidence="2" id="KW-0378">Hydrolase</keyword>
<dbReference type="InterPro" id="IPR045155">
    <property type="entry name" value="Beta-lactam_cat"/>
</dbReference>
<accession>A0ABU6AAH3</accession>
<dbReference type="PANTHER" id="PTHR35333">
    <property type="entry name" value="BETA-LACTAMASE"/>
    <property type="match status" value="1"/>
</dbReference>
<proteinExistence type="predicted"/>
<protein>
    <submittedName>
        <fullName evidence="2">Serine hydrolase</fullName>
    </submittedName>
</protein>
<dbReference type="Gene3D" id="3.40.710.10">
    <property type="entry name" value="DD-peptidase/beta-lactamase superfamily"/>
    <property type="match status" value="1"/>
</dbReference>
<gene>
    <name evidence="2" type="ORF">R4I43_14205</name>
</gene>
<evidence type="ECO:0000313" key="2">
    <source>
        <dbReference type="EMBL" id="MEB3368560.1"/>
    </source>
</evidence>
<dbReference type="EMBL" id="JAWLNX010000008">
    <property type="protein sequence ID" value="MEB3368560.1"/>
    <property type="molecule type" value="Genomic_DNA"/>
</dbReference>
<dbReference type="RefSeq" id="WP_324266082.1">
    <property type="nucleotide sequence ID" value="NZ_JAWLNX010000008.1"/>
</dbReference>
<comment type="caution">
    <text evidence="2">The sequence shown here is derived from an EMBL/GenBank/DDBJ whole genome shotgun (WGS) entry which is preliminary data.</text>
</comment>
<dbReference type="GO" id="GO:0016787">
    <property type="term" value="F:hydrolase activity"/>
    <property type="evidence" value="ECO:0007669"/>
    <property type="project" value="UniProtKB-KW"/>
</dbReference>
<evidence type="ECO:0000259" key="1">
    <source>
        <dbReference type="Pfam" id="PF13354"/>
    </source>
</evidence>
<dbReference type="InterPro" id="IPR012338">
    <property type="entry name" value="Beta-lactam/transpept-like"/>
</dbReference>
<name>A0ABU6AAH3_9PSEU</name>
<dbReference type="InterPro" id="IPR000871">
    <property type="entry name" value="Beta-lactam_class-A"/>
</dbReference>
<feature type="domain" description="Beta-lactamase class A catalytic" evidence="1">
    <location>
        <begin position="138"/>
        <end position="275"/>
    </location>
</feature>
<dbReference type="Proteomes" id="UP001327093">
    <property type="component" value="Unassembled WGS sequence"/>
</dbReference>
<sequence length="303" mass="32261">MPFGQVTAFGGFVFSWHWGFARLPRRRAAALAGAALVLGSCAPSAVALHDQLRTHDPPSTYETLNRPTGAPAAAVSAVDQQAAAQGNALGVAVLDRATGELSLGRNGQQPMYSASLSKIIVTVELLERGRATQQDRLLIQRALGPSDDEAMNALWDRHGGTSLITTGAERMNLQQTRPPEEPGRWGDTITSARDIAAVFQHLLGKTPPGDRDFVLRALHAAPEIAADGVNQKFGLMAVNAQAVKSGWMCCQQDKVWVHSAGVIDPDRKRYVVALLSAQPSSVGYGKAVDDLTAAARTALTPLR</sequence>
<reference evidence="2 3" key="1">
    <citation type="submission" date="2023-10" db="EMBL/GenBank/DDBJ databases">
        <title>Saccharopolyspora sp. nov., isolated from mangrove soil.</title>
        <authorList>
            <person name="Lu Y."/>
            <person name="Liu W."/>
        </authorList>
    </citation>
    <scope>NUCLEOTIDE SEQUENCE [LARGE SCALE GENOMIC DNA]</scope>
    <source>
        <strain evidence="2 3">S2-29</strain>
    </source>
</reference>
<dbReference type="SUPFAM" id="SSF56601">
    <property type="entry name" value="beta-lactamase/transpeptidase-like"/>
    <property type="match status" value="1"/>
</dbReference>
<evidence type="ECO:0000313" key="3">
    <source>
        <dbReference type="Proteomes" id="UP001327093"/>
    </source>
</evidence>